<keyword evidence="4" id="KW-1003">Cell membrane</keyword>
<evidence type="ECO:0000256" key="5">
    <source>
        <dbReference type="ARBA" id="ARBA00022519"/>
    </source>
</evidence>
<dbReference type="Pfam" id="PF00672">
    <property type="entry name" value="HAMP"/>
    <property type="match status" value="1"/>
</dbReference>
<evidence type="ECO:0000256" key="4">
    <source>
        <dbReference type="ARBA" id="ARBA00022475"/>
    </source>
</evidence>
<evidence type="ECO:0000256" key="2">
    <source>
        <dbReference type="ARBA" id="ARBA00004429"/>
    </source>
</evidence>
<dbReference type="GO" id="GO:0005524">
    <property type="term" value="F:ATP binding"/>
    <property type="evidence" value="ECO:0007669"/>
    <property type="project" value="UniProtKB-KW"/>
</dbReference>
<reference evidence="18 19" key="1">
    <citation type="submission" date="2018-12" db="EMBL/GenBank/DDBJ databases">
        <title>The genome sequences of Variovorax guangxiensis DSM 27352.</title>
        <authorList>
            <person name="Gao J."/>
            <person name="Sun J."/>
        </authorList>
    </citation>
    <scope>NUCLEOTIDE SEQUENCE [LARGE SCALE GENOMIC DNA]</scope>
    <source>
        <strain evidence="18 19">DSM 27352</strain>
    </source>
</reference>
<evidence type="ECO:0000313" key="19">
    <source>
        <dbReference type="Proteomes" id="UP000281118"/>
    </source>
</evidence>
<keyword evidence="9" id="KW-0547">Nucleotide-binding</keyword>
<accession>A0A433MFJ7</accession>
<evidence type="ECO:0000256" key="11">
    <source>
        <dbReference type="ARBA" id="ARBA00022840"/>
    </source>
</evidence>
<dbReference type="Pfam" id="PF00512">
    <property type="entry name" value="HisKA"/>
    <property type="match status" value="1"/>
</dbReference>
<dbReference type="PRINTS" id="PR00344">
    <property type="entry name" value="BCTRLSENSOR"/>
</dbReference>
<feature type="domain" description="HAMP" evidence="17">
    <location>
        <begin position="182"/>
        <end position="234"/>
    </location>
</feature>
<dbReference type="CDD" id="cd06225">
    <property type="entry name" value="HAMP"/>
    <property type="match status" value="1"/>
</dbReference>
<dbReference type="InterPro" id="IPR036890">
    <property type="entry name" value="HATPase_C_sf"/>
</dbReference>
<comment type="subcellular location">
    <subcellularLocation>
        <location evidence="2">Cell inner membrane</location>
        <topology evidence="2">Multi-pass membrane protein</topology>
    </subcellularLocation>
</comment>
<evidence type="ECO:0000256" key="8">
    <source>
        <dbReference type="ARBA" id="ARBA00022692"/>
    </source>
</evidence>
<dbReference type="Gene3D" id="3.30.565.10">
    <property type="entry name" value="Histidine kinase-like ATPase, C-terminal domain"/>
    <property type="match status" value="1"/>
</dbReference>
<evidence type="ECO:0000256" key="6">
    <source>
        <dbReference type="ARBA" id="ARBA00022553"/>
    </source>
</evidence>
<keyword evidence="12 15" id="KW-1133">Transmembrane helix</keyword>
<evidence type="ECO:0000256" key="1">
    <source>
        <dbReference type="ARBA" id="ARBA00000085"/>
    </source>
</evidence>
<dbReference type="EC" id="2.7.13.3" evidence="3"/>
<proteinExistence type="predicted"/>
<keyword evidence="5" id="KW-0997">Cell inner membrane</keyword>
<dbReference type="PROSITE" id="PS50885">
    <property type="entry name" value="HAMP"/>
    <property type="match status" value="1"/>
</dbReference>
<protein>
    <recommendedName>
        <fullName evidence="3">histidine kinase</fullName>
        <ecNumber evidence="3">2.7.13.3</ecNumber>
    </recommendedName>
</protein>
<organism evidence="18 19">
    <name type="scientific">Variovorax guangxiensis</name>
    <dbReference type="NCBI Taxonomy" id="1775474"/>
    <lineage>
        <taxon>Bacteria</taxon>
        <taxon>Pseudomonadati</taxon>
        <taxon>Pseudomonadota</taxon>
        <taxon>Betaproteobacteria</taxon>
        <taxon>Burkholderiales</taxon>
        <taxon>Comamonadaceae</taxon>
        <taxon>Variovorax</taxon>
    </lineage>
</organism>
<evidence type="ECO:0000259" key="16">
    <source>
        <dbReference type="PROSITE" id="PS50109"/>
    </source>
</evidence>
<comment type="catalytic activity">
    <reaction evidence="1">
        <text>ATP + protein L-histidine = ADP + protein N-phospho-L-histidine.</text>
        <dbReference type="EC" id="2.7.13.3"/>
    </reaction>
</comment>
<feature type="domain" description="Histidine kinase" evidence="16">
    <location>
        <begin position="242"/>
        <end position="443"/>
    </location>
</feature>
<dbReference type="PANTHER" id="PTHR44936">
    <property type="entry name" value="SENSOR PROTEIN CREC"/>
    <property type="match status" value="1"/>
</dbReference>
<dbReference type="SMART" id="SM00304">
    <property type="entry name" value="HAMP"/>
    <property type="match status" value="1"/>
</dbReference>
<keyword evidence="6" id="KW-0597">Phosphoprotein</keyword>
<evidence type="ECO:0000256" key="9">
    <source>
        <dbReference type="ARBA" id="ARBA00022741"/>
    </source>
</evidence>
<dbReference type="GO" id="GO:0005886">
    <property type="term" value="C:plasma membrane"/>
    <property type="evidence" value="ECO:0007669"/>
    <property type="project" value="UniProtKB-SubCell"/>
</dbReference>
<dbReference type="InterPro" id="IPR036097">
    <property type="entry name" value="HisK_dim/P_sf"/>
</dbReference>
<evidence type="ECO:0000256" key="7">
    <source>
        <dbReference type="ARBA" id="ARBA00022679"/>
    </source>
</evidence>
<evidence type="ECO:0000256" key="14">
    <source>
        <dbReference type="ARBA" id="ARBA00023136"/>
    </source>
</evidence>
<keyword evidence="10" id="KW-0418">Kinase</keyword>
<dbReference type="InterPro" id="IPR003661">
    <property type="entry name" value="HisK_dim/P_dom"/>
</dbReference>
<gene>
    <name evidence="18" type="ORF">EJP67_05550</name>
</gene>
<dbReference type="InterPro" id="IPR003594">
    <property type="entry name" value="HATPase_dom"/>
</dbReference>
<keyword evidence="7" id="KW-0808">Transferase</keyword>
<dbReference type="InterPro" id="IPR005467">
    <property type="entry name" value="His_kinase_dom"/>
</dbReference>
<evidence type="ECO:0000256" key="10">
    <source>
        <dbReference type="ARBA" id="ARBA00022777"/>
    </source>
</evidence>
<dbReference type="PANTHER" id="PTHR44936:SF5">
    <property type="entry name" value="SENSOR HISTIDINE KINASE ENVZ"/>
    <property type="match status" value="1"/>
</dbReference>
<evidence type="ECO:0000256" key="13">
    <source>
        <dbReference type="ARBA" id="ARBA00023012"/>
    </source>
</evidence>
<dbReference type="RefSeq" id="WP_126020278.1">
    <property type="nucleotide sequence ID" value="NZ_RXFT01000001.1"/>
</dbReference>
<evidence type="ECO:0000313" key="18">
    <source>
        <dbReference type="EMBL" id="RUR66525.1"/>
    </source>
</evidence>
<feature type="transmembrane region" description="Helical" evidence="15">
    <location>
        <begin position="12"/>
        <end position="31"/>
    </location>
</feature>
<evidence type="ECO:0000256" key="15">
    <source>
        <dbReference type="SAM" id="Phobius"/>
    </source>
</evidence>
<dbReference type="SUPFAM" id="SSF158472">
    <property type="entry name" value="HAMP domain-like"/>
    <property type="match status" value="1"/>
</dbReference>
<dbReference type="Gene3D" id="6.10.340.10">
    <property type="match status" value="1"/>
</dbReference>
<dbReference type="SUPFAM" id="SSF55874">
    <property type="entry name" value="ATPase domain of HSP90 chaperone/DNA topoisomerase II/histidine kinase"/>
    <property type="match status" value="1"/>
</dbReference>
<dbReference type="OrthoDB" id="9804645at2"/>
<keyword evidence="13" id="KW-0902">Two-component regulatory system</keyword>
<evidence type="ECO:0000259" key="17">
    <source>
        <dbReference type="PROSITE" id="PS50885"/>
    </source>
</evidence>
<dbReference type="Proteomes" id="UP000281118">
    <property type="component" value="Unassembled WGS sequence"/>
</dbReference>
<dbReference type="SMART" id="SM00387">
    <property type="entry name" value="HATPase_c"/>
    <property type="match status" value="1"/>
</dbReference>
<dbReference type="InterPro" id="IPR050980">
    <property type="entry name" value="2C_sensor_his_kinase"/>
</dbReference>
<dbReference type="Pfam" id="PF02518">
    <property type="entry name" value="HATPase_c"/>
    <property type="match status" value="1"/>
</dbReference>
<keyword evidence="14 15" id="KW-0472">Membrane</keyword>
<dbReference type="CDD" id="cd00082">
    <property type="entry name" value="HisKA"/>
    <property type="match status" value="1"/>
</dbReference>
<name>A0A433MFJ7_9BURK</name>
<keyword evidence="11" id="KW-0067">ATP-binding</keyword>
<comment type="caution">
    <text evidence="18">The sequence shown here is derived from an EMBL/GenBank/DDBJ whole genome shotgun (WGS) entry which is preliminary data.</text>
</comment>
<evidence type="ECO:0000256" key="12">
    <source>
        <dbReference type="ARBA" id="ARBA00022989"/>
    </source>
</evidence>
<feature type="transmembrane region" description="Helical" evidence="15">
    <location>
        <begin position="158"/>
        <end position="180"/>
    </location>
</feature>
<dbReference type="EMBL" id="RXFT01000001">
    <property type="protein sequence ID" value="RUR66525.1"/>
    <property type="molecule type" value="Genomic_DNA"/>
</dbReference>
<dbReference type="AlphaFoldDB" id="A0A433MFJ7"/>
<dbReference type="InterPro" id="IPR003660">
    <property type="entry name" value="HAMP_dom"/>
</dbReference>
<dbReference type="Gene3D" id="1.10.287.130">
    <property type="match status" value="1"/>
</dbReference>
<dbReference type="InterPro" id="IPR004358">
    <property type="entry name" value="Sig_transdc_His_kin-like_C"/>
</dbReference>
<sequence>MKFLPHSLFGRNALLIVLLIVLGQLGGALLLREMVLKPRLDQIAESVARNVGAIRSGLLALPPAQRPAFVEGFNRQALAGRADRARRASEAGEVGEGPRPMLTPLERSFVRSVSARIASLGVEAVWRREEDGGLALRLTLDGSEHWIVMPGVLPAREFTGALVAVSIGSALLALAGALWFQRRLNRPLVRVVQAAQTLAGGREPPPLPEDGPTEVATVSRSFNQLVSSLRQTERERALMLAGISHDLRTPLTKLRLGVEILRERMEPELVSSMTRSVEEMDAIVGQFLDFARSEGDERPVATSLDDMARSLAAACADHGRPVALQLGGVPALALRPQAMRRAIDNLIENAWRHGRPPVTLSTRVDGKEVIVEVIDRGDGIDPREADELRQAFRRGQADRSGVAGAGLGLAIVQRVAQAHGGWLELETPPGAGLHARLRLPMQIVPGGT</sequence>
<dbReference type="PROSITE" id="PS50109">
    <property type="entry name" value="HIS_KIN"/>
    <property type="match status" value="1"/>
</dbReference>
<evidence type="ECO:0000256" key="3">
    <source>
        <dbReference type="ARBA" id="ARBA00012438"/>
    </source>
</evidence>
<keyword evidence="8 15" id="KW-0812">Transmembrane</keyword>
<dbReference type="SMART" id="SM00388">
    <property type="entry name" value="HisKA"/>
    <property type="match status" value="1"/>
</dbReference>
<dbReference type="SUPFAM" id="SSF47384">
    <property type="entry name" value="Homodimeric domain of signal transducing histidine kinase"/>
    <property type="match status" value="1"/>
</dbReference>
<dbReference type="GO" id="GO:0000155">
    <property type="term" value="F:phosphorelay sensor kinase activity"/>
    <property type="evidence" value="ECO:0007669"/>
    <property type="project" value="InterPro"/>
</dbReference>